<dbReference type="GeneID" id="11500852"/>
<dbReference type="Proteomes" id="UP000005627">
    <property type="component" value="Chromosome 5"/>
</dbReference>
<sequence>MVRLTVSVEDTLAARLLGSGEFNTGVDSLDTALTLQFRVHYHLFGAGTTAVIGQVLLDDCEKLEKSLKASGIDSHTSGLIKNIIYNAKGVLCFHMGQIEESVRLLGMASGISIQYEKYKEYLDLESLYYRGLCKRSTSIYFQELFKIIDKIPKESQGLTLHYLHLILGEIAKKHKAKDILEHFPKKNSLTLLAISFTQECDEKTFFGFTPEVLQNSKFPRADETNNIDLEQFHAFLPHFFKTQKSISSEWYSFIVASMEKTFQSVDVAKSAMIYFARSSNPSKFNGREALLNFVNFARYSEKQFEVNGSYDDIISLIECYAFALELVDDASWNIENVFDLEETTRKLESLLAFFYSEYKFPLMENGDSLNWLENSSKLFLPKTVSDVLAKAWGTLYLKRAEFLEYLLSNDLACYLSNAMCVASKVDNLVDLQFQYSYVLAVQRHTEPAIKILKTVLLEANPDCYKAWHLLALCESIREDKETSFKIVCSVLEAMKESFNEKKLKLVERWQFVQLKLTQLGLIEEIFGTLDATEMLPEVFELFSTLFPEDTKEFDRIGKECNQTKDYLMQLIWVFSANMYMRLGDRVDDSKNAIKEAKRVTDAFKNLNCDIATGFLNALTGDKKEALKKFESVLFYDPMNVNAMIGFAEIVFPEELTGSESTLSNYYQLNGSSACLHTAEKDNRVFANDVDKSVACARLKFMLEYAITKSIEAYHSPEVWWYLSLVYEKYEDKTYKESLLNCIRYKESNPIRGFRFCNY</sequence>
<dbReference type="InParanoid" id="G8ZVT7"/>
<dbReference type="HOGENOM" id="CLU_019616_0_0_1"/>
<evidence type="ECO:0000256" key="4">
    <source>
        <dbReference type="ARBA" id="ARBA00022583"/>
    </source>
</evidence>
<keyword evidence="8" id="KW-1185">Reference proteome</keyword>
<dbReference type="eggNOG" id="ENOG502QV6B">
    <property type="taxonomic scope" value="Eukaryota"/>
</dbReference>
<dbReference type="KEGG" id="tdl:TDEL_0E04880"/>
<organism evidence="7 8">
    <name type="scientific">Torulaspora delbrueckii</name>
    <name type="common">Yeast</name>
    <name type="synonym">Candida colliculosa</name>
    <dbReference type="NCBI Taxonomy" id="4950"/>
    <lineage>
        <taxon>Eukaryota</taxon>
        <taxon>Fungi</taxon>
        <taxon>Dikarya</taxon>
        <taxon>Ascomycota</taxon>
        <taxon>Saccharomycotina</taxon>
        <taxon>Saccharomycetes</taxon>
        <taxon>Saccharomycetales</taxon>
        <taxon>Saccharomycetaceae</taxon>
        <taxon>Torulaspora</taxon>
    </lineage>
</organism>
<protein>
    <recommendedName>
        <fullName evidence="6">Cargo-transport protein YPP1</fullName>
    </recommendedName>
</protein>
<dbReference type="CDD" id="cd23270">
    <property type="entry name" value="YPP1"/>
    <property type="match status" value="1"/>
</dbReference>
<dbReference type="GO" id="GO:0006623">
    <property type="term" value="P:protein targeting to vacuole"/>
    <property type="evidence" value="ECO:0007669"/>
    <property type="project" value="EnsemblFungi"/>
</dbReference>
<dbReference type="GO" id="GO:0005886">
    <property type="term" value="C:plasma membrane"/>
    <property type="evidence" value="ECO:0007669"/>
    <property type="project" value="UniProtKB-SubCell"/>
</dbReference>
<dbReference type="InterPro" id="IPR051722">
    <property type="entry name" value="Endocytosis_PI4K-reg_protein"/>
</dbReference>
<proteinExistence type="inferred from homology"/>
<comment type="similarity">
    <text evidence="5">Belongs to the YPP1 family.</text>
</comment>
<dbReference type="GO" id="GO:0005768">
    <property type="term" value="C:endosome"/>
    <property type="evidence" value="ECO:0007669"/>
    <property type="project" value="EnsemblFungi"/>
</dbReference>
<comment type="function">
    <text evidence="1">Involved in endocytosis.</text>
</comment>
<gene>
    <name evidence="7" type="primary">TDEL0E04880</name>
    <name evidence="7" type="ORF">TDEL_0E04880</name>
</gene>
<dbReference type="GO" id="GO:0072659">
    <property type="term" value="P:protein localization to plasma membrane"/>
    <property type="evidence" value="ECO:0007669"/>
    <property type="project" value="EnsemblFungi"/>
</dbReference>
<evidence type="ECO:0000313" key="8">
    <source>
        <dbReference type="Proteomes" id="UP000005627"/>
    </source>
</evidence>
<evidence type="ECO:0000313" key="7">
    <source>
        <dbReference type="EMBL" id="CCE92731.1"/>
    </source>
</evidence>
<dbReference type="GO" id="GO:0006898">
    <property type="term" value="P:receptor-mediated endocytosis"/>
    <property type="evidence" value="ECO:0007669"/>
    <property type="project" value="EnsemblFungi"/>
</dbReference>
<evidence type="ECO:0000256" key="5">
    <source>
        <dbReference type="ARBA" id="ARBA00038251"/>
    </source>
</evidence>
<dbReference type="FunCoup" id="G8ZVT7">
    <property type="interactions" value="289"/>
</dbReference>
<accession>G8ZVT7</accession>
<dbReference type="PANTHER" id="PTHR23083:SF464">
    <property type="entry name" value="TETRATRICOPEPTIDE REPEAT DOMAIN 7, ISOFORM A"/>
    <property type="match status" value="1"/>
</dbReference>
<name>G8ZVT7_TORDE</name>
<dbReference type="GO" id="GO:0005829">
    <property type="term" value="C:cytosol"/>
    <property type="evidence" value="ECO:0007669"/>
    <property type="project" value="EnsemblFungi"/>
</dbReference>
<dbReference type="AlphaFoldDB" id="G8ZVT7"/>
<keyword evidence="4" id="KW-0254">Endocytosis</keyword>
<evidence type="ECO:0000256" key="3">
    <source>
        <dbReference type="ARBA" id="ARBA00004463"/>
    </source>
</evidence>
<dbReference type="GO" id="GO:0030479">
    <property type="term" value="C:actin cortical patch"/>
    <property type="evidence" value="ECO:0007669"/>
    <property type="project" value="EnsemblFungi"/>
</dbReference>
<evidence type="ECO:0000256" key="6">
    <source>
        <dbReference type="ARBA" id="ARBA00039231"/>
    </source>
</evidence>
<evidence type="ECO:0000256" key="1">
    <source>
        <dbReference type="ARBA" id="ARBA00002550"/>
    </source>
</evidence>
<dbReference type="Gene3D" id="1.25.40.10">
    <property type="entry name" value="Tetratricopeptide repeat domain"/>
    <property type="match status" value="1"/>
</dbReference>
<dbReference type="EMBL" id="HE616746">
    <property type="protein sequence ID" value="CCE92731.1"/>
    <property type="molecule type" value="Genomic_DNA"/>
</dbReference>
<dbReference type="InterPro" id="IPR011990">
    <property type="entry name" value="TPR-like_helical_dom_sf"/>
</dbReference>
<evidence type="ECO:0000256" key="2">
    <source>
        <dbReference type="ARBA" id="ARBA00004413"/>
    </source>
</evidence>
<dbReference type="STRING" id="1076872.G8ZVT7"/>
<dbReference type="OrthoDB" id="29013at2759"/>
<dbReference type="RefSeq" id="XP_003681942.1">
    <property type="nucleotide sequence ID" value="XM_003681894.1"/>
</dbReference>
<dbReference type="SUPFAM" id="SSF48452">
    <property type="entry name" value="TPR-like"/>
    <property type="match status" value="1"/>
</dbReference>
<comment type="subcellular location">
    <subcellularLocation>
        <location evidence="2">Cell membrane</location>
        <topology evidence="2">Peripheral membrane protein</topology>
        <orientation evidence="2">Cytoplasmic side</orientation>
    </subcellularLocation>
    <subcellularLocation>
        <location evidence="3">Cytoplasmic granule</location>
    </subcellularLocation>
</comment>
<dbReference type="PANTHER" id="PTHR23083">
    <property type="entry name" value="TETRATRICOPEPTIDE REPEAT PROTEIN, TPR"/>
    <property type="match status" value="1"/>
</dbReference>
<reference evidence="7 8" key="1">
    <citation type="journal article" date="2011" name="Proc. Natl. Acad. Sci. U.S.A.">
        <title>Evolutionary erosion of yeast sex chromosomes by mating-type switching accidents.</title>
        <authorList>
            <person name="Gordon J.L."/>
            <person name="Armisen D."/>
            <person name="Proux-Wera E."/>
            <person name="Oheigeartaigh S.S."/>
            <person name="Byrne K.P."/>
            <person name="Wolfe K.H."/>
        </authorList>
    </citation>
    <scope>NUCLEOTIDE SEQUENCE [LARGE SCALE GENOMIC DNA]</scope>
    <source>
        <strain evidence="8">ATCC 10662 / CBS 1146 / NBRC 0425 / NCYC 2629 / NRRL Y-866</strain>
    </source>
</reference>